<feature type="transmembrane region" description="Helical" evidence="1">
    <location>
        <begin position="202"/>
        <end position="221"/>
    </location>
</feature>
<feature type="transmembrane region" description="Helical" evidence="1">
    <location>
        <begin position="242"/>
        <end position="263"/>
    </location>
</feature>
<keyword evidence="3" id="KW-1185">Reference proteome</keyword>
<feature type="transmembrane region" description="Helical" evidence="1">
    <location>
        <begin position="389"/>
        <end position="409"/>
    </location>
</feature>
<feature type="transmembrane region" description="Helical" evidence="1">
    <location>
        <begin position="269"/>
        <end position="289"/>
    </location>
</feature>
<feature type="transmembrane region" description="Helical" evidence="1">
    <location>
        <begin position="130"/>
        <end position="151"/>
    </location>
</feature>
<dbReference type="KEGG" id="ahal:FTX54_008725"/>
<sequence>MIQRSSHYILFSWVILLYLIEIFFPVPYINDVLAGSTIVLFLLSFPYASTLFKILAAVFTTAGFFFIFFYSLPTGELYLYVNENLSLLALLFMLPWMNSVVRAGRYDRKINTLLSANVNDLGKLYQRASVTSYILVAFINLSALSLSQGVLRDNLQRFDRKLQQSFIAQTTLRAFAVALCWSPMEILVAISVDATGVSYFSMLPWLMLVSFLTLTIDGFIGRYRYRKTAYSQQNNGGSVKQILKPMVTLFTALSLFLASIVIIGNLFGFDFILTVTLVIFPFAFTWAVLGRRRRSFLWIGVPLWKERNSHMQNFILLFVSLAFFSTTLNETPLLEMVQDPFLAMGETPWIVLFMIQLTYLAMSMIGIHPIATIAVLIEAVSPLFSIANPLSFSIVFVSGALATATVGTYGVTVTMTAMNTQQNPYRITWMNMPFALLYGTIGTITAILLL</sequence>
<keyword evidence="1" id="KW-1133">Transmembrane helix</keyword>
<name>A0A5C7F9A1_9BACI</name>
<dbReference type="EMBL" id="CP144914">
    <property type="protein sequence ID" value="WWD78526.1"/>
    <property type="molecule type" value="Genomic_DNA"/>
</dbReference>
<dbReference type="Proteomes" id="UP000321816">
    <property type="component" value="Chromosome"/>
</dbReference>
<evidence type="ECO:0000313" key="2">
    <source>
        <dbReference type="EMBL" id="WWD78526.1"/>
    </source>
</evidence>
<dbReference type="OrthoDB" id="2960907at2"/>
<keyword evidence="1" id="KW-0812">Transmembrane</keyword>
<feature type="transmembrane region" description="Helical" evidence="1">
    <location>
        <begin position="172"/>
        <end position="190"/>
    </location>
</feature>
<dbReference type="RefSeq" id="WP_147802219.1">
    <property type="nucleotide sequence ID" value="NZ_CP144914.1"/>
</dbReference>
<protein>
    <recommendedName>
        <fullName evidence="4">Citrate transporter-like domain-containing protein</fullName>
    </recommendedName>
</protein>
<feature type="transmembrane region" description="Helical" evidence="1">
    <location>
        <begin position="429"/>
        <end position="449"/>
    </location>
</feature>
<organism evidence="2 3">
    <name type="scientific">Alkalicoccus halolimnae</name>
    <dbReference type="NCBI Taxonomy" id="1667239"/>
    <lineage>
        <taxon>Bacteria</taxon>
        <taxon>Bacillati</taxon>
        <taxon>Bacillota</taxon>
        <taxon>Bacilli</taxon>
        <taxon>Bacillales</taxon>
        <taxon>Bacillaceae</taxon>
        <taxon>Alkalicoccus</taxon>
    </lineage>
</organism>
<feature type="transmembrane region" description="Helical" evidence="1">
    <location>
        <begin position="310"/>
        <end position="329"/>
    </location>
</feature>
<proteinExistence type="predicted"/>
<evidence type="ECO:0000313" key="3">
    <source>
        <dbReference type="Proteomes" id="UP000321816"/>
    </source>
</evidence>
<keyword evidence="1" id="KW-0472">Membrane</keyword>
<feature type="transmembrane region" description="Helical" evidence="1">
    <location>
        <begin position="77"/>
        <end position="97"/>
    </location>
</feature>
<feature type="transmembrane region" description="Helical" evidence="1">
    <location>
        <begin position="7"/>
        <end position="30"/>
    </location>
</feature>
<accession>A0A5C7F9A1</accession>
<feature type="transmembrane region" description="Helical" evidence="1">
    <location>
        <begin position="349"/>
        <end position="377"/>
    </location>
</feature>
<feature type="transmembrane region" description="Helical" evidence="1">
    <location>
        <begin position="50"/>
        <end position="70"/>
    </location>
</feature>
<dbReference type="AlphaFoldDB" id="A0A5C7F9A1"/>
<gene>
    <name evidence="2" type="ORF">FTX54_008725</name>
</gene>
<reference evidence="2 3" key="1">
    <citation type="submission" date="2024-01" db="EMBL/GenBank/DDBJ databases">
        <title>Complete Genome Sequence of Alkalicoccus halolimnae BZ-SZ-XJ29T, a Moderately Halophilic Bacterium Isolated from a Salt Lake.</title>
        <authorList>
            <person name="Zhao B."/>
        </authorList>
    </citation>
    <scope>NUCLEOTIDE SEQUENCE [LARGE SCALE GENOMIC DNA]</scope>
    <source>
        <strain evidence="2 3">BZ-SZ-XJ29</strain>
    </source>
</reference>
<evidence type="ECO:0008006" key="4">
    <source>
        <dbReference type="Google" id="ProtNLM"/>
    </source>
</evidence>
<evidence type="ECO:0000256" key="1">
    <source>
        <dbReference type="SAM" id="Phobius"/>
    </source>
</evidence>